<dbReference type="PANTHER" id="PTHR11138">
    <property type="entry name" value="METHIONYL-TRNA FORMYLTRANSFERASE"/>
    <property type="match status" value="1"/>
</dbReference>
<gene>
    <name evidence="7" type="primary">fmt_29</name>
    <name evidence="7" type="ORF">SDC9_86026</name>
</gene>
<dbReference type="NCBIfam" id="TIGR00460">
    <property type="entry name" value="fmt"/>
    <property type="match status" value="1"/>
</dbReference>
<dbReference type="CDD" id="cd08646">
    <property type="entry name" value="FMT_core_Met-tRNA-FMT_N"/>
    <property type="match status" value="1"/>
</dbReference>
<keyword evidence="3 7" id="KW-0808">Transferase</keyword>
<evidence type="ECO:0000256" key="3">
    <source>
        <dbReference type="ARBA" id="ARBA00022679"/>
    </source>
</evidence>
<dbReference type="HAMAP" id="MF_00182">
    <property type="entry name" value="Formyl_trans"/>
    <property type="match status" value="1"/>
</dbReference>
<dbReference type="GO" id="GO:0004479">
    <property type="term" value="F:methionyl-tRNA formyltransferase activity"/>
    <property type="evidence" value="ECO:0007669"/>
    <property type="project" value="UniProtKB-EC"/>
</dbReference>
<dbReference type="InterPro" id="IPR044135">
    <property type="entry name" value="Met-tRNA-FMT_C"/>
</dbReference>
<evidence type="ECO:0000256" key="2">
    <source>
        <dbReference type="ARBA" id="ARBA00012261"/>
    </source>
</evidence>
<dbReference type="CDD" id="cd08704">
    <property type="entry name" value="Met_tRNA_FMT_C"/>
    <property type="match status" value="1"/>
</dbReference>
<name>A0A644ZL31_9ZZZZ</name>
<accession>A0A644ZL31</accession>
<comment type="caution">
    <text evidence="7">The sequence shown here is derived from an EMBL/GenBank/DDBJ whole genome shotgun (WGS) entry which is preliminary data.</text>
</comment>
<dbReference type="EMBL" id="VSSQ01008623">
    <property type="protein sequence ID" value="MPM39393.1"/>
    <property type="molecule type" value="Genomic_DNA"/>
</dbReference>
<sequence length="317" mass="34550">MGTPGFAAQSLEALCREGFEIAAVVTAPDKPTGRGLKVTESEVKKMALLEGIRVLQPDSLKEPLFVKELEKIKADIFVVVAFRMLPEVVWSIPRLGTFNLHASLLPDYRGAAPINWAIINGEQKTGVTTFLIDHNIDTGKILFSQEASIDPEDNAGSLHDKLMTTGASLVVKTVYSLLSGDISPVDQNLIAINKKDLNAAPKLNRDLCKIDWDKEALTIHNLIRGLSPYPAAFSTMTNGQKSFMVKIFGSQITPCKCDLMPGQLETDGKNYLRVGTSKGSLLINSLQAAGKKRLGIKEFLAGMRDVGTYCFTQQEPA</sequence>
<dbReference type="SUPFAM" id="SSF53328">
    <property type="entry name" value="Formyltransferase"/>
    <property type="match status" value="1"/>
</dbReference>
<dbReference type="InterPro" id="IPR011034">
    <property type="entry name" value="Formyl_transferase-like_C_sf"/>
</dbReference>
<evidence type="ECO:0000259" key="6">
    <source>
        <dbReference type="Pfam" id="PF02911"/>
    </source>
</evidence>
<dbReference type="Pfam" id="PF00551">
    <property type="entry name" value="Formyl_trans_N"/>
    <property type="match status" value="1"/>
</dbReference>
<protein>
    <recommendedName>
        <fullName evidence="2">methionyl-tRNA formyltransferase</fullName>
        <ecNumber evidence="2">2.1.2.9</ecNumber>
    </recommendedName>
</protein>
<evidence type="ECO:0000256" key="4">
    <source>
        <dbReference type="ARBA" id="ARBA00022917"/>
    </source>
</evidence>
<dbReference type="InterPro" id="IPR036477">
    <property type="entry name" value="Formyl_transf_N_sf"/>
</dbReference>
<keyword evidence="4" id="KW-0648">Protein biosynthesis</keyword>
<dbReference type="EC" id="2.1.2.9" evidence="2"/>
<organism evidence="7">
    <name type="scientific">bioreactor metagenome</name>
    <dbReference type="NCBI Taxonomy" id="1076179"/>
    <lineage>
        <taxon>unclassified sequences</taxon>
        <taxon>metagenomes</taxon>
        <taxon>ecological metagenomes</taxon>
    </lineage>
</organism>
<feature type="domain" description="Formyl transferase C-terminal" evidence="6">
    <location>
        <begin position="203"/>
        <end position="303"/>
    </location>
</feature>
<evidence type="ECO:0000259" key="5">
    <source>
        <dbReference type="Pfam" id="PF00551"/>
    </source>
</evidence>
<dbReference type="SUPFAM" id="SSF50486">
    <property type="entry name" value="FMT C-terminal domain-like"/>
    <property type="match status" value="1"/>
</dbReference>
<dbReference type="Gene3D" id="3.40.50.12230">
    <property type="match status" value="1"/>
</dbReference>
<dbReference type="InterPro" id="IPR005794">
    <property type="entry name" value="Fmt"/>
</dbReference>
<reference evidence="7" key="1">
    <citation type="submission" date="2019-08" db="EMBL/GenBank/DDBJ databases">
        <authorList>
            <person name="Kucharzyk K."/>
            <person name="Murdoch R.W."/>
            <person name="Higgins S."/>
            <person name="Loffler F."/>
        </authorList>
    </citation>
    <scope>NUCLEOTIDE SEQUENCE</scope>
</reference>
<dbReference type="InterPro" id="IPR002376">
    <property type="entry name" value="Formyl_transf_N"/>
</dbReference>
<feature type="domain" description="Formyl transferase N-terminal" evidence="5">
    <location>
        <begin position="2"/>
        <end position="173"/>
    </location>
</feature>
<dbReference type="InterPro" id="IPR041711">
    <property type="entry name" value="Met-tRNA-FMT_N"/>
</dbReference>
<dbReference type="AlphaFoldDB" id="A0A644ZL31"/>
<evidence type="ECO:0000256" key="1">
    <source>
        <dbReference type="ARBA" id="ARBA00010699"/>
    </source>
</evidence>
<proteinExistence type="inferred from homology"/>
<comment type="similarity">
    <text evidence="1">Belongs to the Fmt family.</text>
</comment>
<evidence type="ECO:0000313" key="7">
    <source>
        <dbReference type="EMBL" id="MPM39393.1"/>
    </source>
</evidence>
<dbReference type="InterPro" id="IPR005793">
    <property type="entry name" value="Formyl_trans_C"/>
</dbReference>
<dbReference type="GO" id="GO:0005829">
    <property type="term" value="C:cytosol"/>
    <property type="evidence" value="ECO:0007669"/>
    <property type="project" value="TreeGrafter"/>
</dbReference>
<dbReference type="PANTHER" id="PTHR11138:SF5">
    <property type="entry name" value="METHIONYL-TRNA FORMYLTRANSFERASE, MITOCHONDRIAL"/>
    <property type="match status" value="1"/>
</dbReference>
<dbReference type="Pfam" id="PF02911">
    <property type="entry name" value="Formyl_trans_C"/>
    <property type="match status" value="1"/>
</dbReference>